<dbReference type="STRING" id="556484.B7FP02"/>
<proteinExistence type="predicted"/>
<gene>
    <name evidence="6" type="ORF">PHATRDRAFT_8877</name>
</gene>
<sequence length="114" mass="13045">LAGNTGTSRYMAVEVIRKHPYNCKADIFSFSILLWELMALCKPYDGLVGQQVKECVSVFGERPAIPRTWPTNLRRVLRRGWGESIVDRPFMTEVKDTLMKLHEASSKPTKLFSK</sequence>
<keyword evidence="2" id="KW-0547">Nucleotide-binding</keyword>
<dbReference type="AlphaFoldDB" id="B7FP02"/>
<dbReference type="PROSITE" id="PS50011">
    <property type="entry name" value="PROTEIN_KINASE_DOM"/>
    <property type="match status" value="1"/>
</dbReference>
<organism evidence="6 7">
    <name type="scientific">Phaeodactylum tricornutum (strain CCAP 1055/1)</name>
    <dbReference type="NCBI Taxonomy" id="556484"/>
    <lineage>
        <taxon>Eukaryota</taxon>
        <taxon>Sar</taxon>
        <taxon>Stramenopiles</taxon>
        <taxon>Ochrophyta</taxon>
        <taxon>Bacillariophyta</taxon>
        <taxon>Bacillariophyceae</taxon>
        <taxon>Bacillariophycidae</taxon>
        <taxon>Naviculales</taxon>
        <taxon>Phaeodactylaceae</taxon>
        <taxon>Phaeodactylum</taxon>
    </lineage>
</organism>
<dbReference type="Gene3D" id="1.10.510.10">
    <property type="entry name" value="Transferase(Phosphotransferase) domain 1"/>
    <property type="match status" value="1"/>
</dbReference>
<dbReference type="InParanoid" id="B7FP02"/>
<dbReference type="eggNOG" id="KOG0192">
    <property type="taxonomic scope" value="Eukaryota"/>
</dbReference>
<dbReference type="InterPro" id="IPR000719">
    <property type="entry name" value="Prot_kinase_dom"/>
</dbReference>
<dbReference type="PANTHER" id="PTHR44329">
    <property type="entry name" value="SERINE/THREONINE-PROTEIN KINASE TNNI3K-RELATED"/>
    <property type="match status" value="1"/>
</dbReference>
<name>B7FP02_PHATC</name>
<keyword evidence="1" id="KW-0808">Transferase</keyword>
<evidence type="ECO:0000256" key="4">
    <source>
        <dbReference type="ARBA" id="ARBA00022840"/>
    </source>
</evidence>
<dbReference type="GeneID" id="7196302"/>
<dbReference type="InterPro" id="IPR001245">
    <property type="entry name" value="Ser-Thr/Tyr_kinase_cat_dom"/>
</dbReference>
<dbReference type="OrthoDB" id="184922at2759"/>
<dbReference type="PaxDb" id="2850-Phatr8877"/>
<dbReference type="HOGENOM" id="CLU_037815_0_0_1"/>
<dbReference type="InterPro" id="IPR011009">
    <property type="entry name" value="Kinase-like_dom_sf"/>
</dbReference>
<keyword evidence="4" id="KW-0067">ATP-binding</keyword>
<keyword evidence="7" id="KW-1185">Reference proteome</keyword>
<evidence type="ECO:0000256" key="1">
    <source>
        <dbReference type="ARBA" id="ARBA00022679"/>
    </source>
</evidence>
<keyword evidence="3" id="KW-0418">Kinase</keyword>
<dbReference type="PANTHER" id="PTHR44329:SF288">
    <property type="entry name" value="MITOGEN-ACTIVATED PROTEIN KINASE KINASE KINASE 20"/>
    <property type="match status" value="1"/>
</dbReference>
<evidence type="ECO:0000256" key="3">
    <source>
        <dbReference type="ARBA" id="ARBA00022777"/>
    </source>
</evidence>
<dbReference type="Pfam" id="PF07714">
    <property type="entry name" value="PK_Tyr_Ser-Thr"/>
    <property type="match status" value="1"/>
</dbReference>
<evidence type="ECO:0000313" key="7">
    <source>
        <dbReference type="Proteomes" id="UP000000759"/>
    </source>
</evidence>
<dbReference type="RefSeq" id="XP_002176622.1">
    <property type="nucleotide sequence ID" value="XM_002176586.1"/>
</dbReference>
<dbReference type="EMBL" id="CM000605">
    <property type="protein sequence ID" value="EEC51085.1"/>
    <property type="molecule type" value="Genomic_DNA"/>
</dbReference>
<evidence type="ECO:0000313" key="6">
    <source>
        <dbReference type="EMBL" id="EEC51085.1"/>
    </source>
</evidence>
<dbReference type="GO" id="GO:0004674">
    <property type="term" value="F:protein serine/threonine kinase activity"/>
    <property type="evidence" value="ECO:0007669"/>
    <property type="project" value="TreeGrafter"/>
</dbReference>
<dbReference type="InterPro" id="IPR051681">
    <property type="entry name" value="Ser/Thr_Kinases-Pseudokinases"/>
</dbReference>
<accession>B7FP02</accession>
<reference evidence="6 7" key="1">
    <citation type="journal article" date="2008" name="Nature">
        <title>The Phaeodactylum genome reveals the evolutionary history of diatom genomes.</title>
        <authorList>
            <person name="Bowler C."/>
            <person name="Allen A.E."/>
            <person name="Badger J.H."/>
            <person name="Grimwood J."/>
            <person name="Jabbari K."/>
            <person name="Kuo A."/>
            <person name="Maheswari U."/>
            <person name="Martens C."/>
            <person name="Maumus F."/>
            <person name="Otillar R.P."/>
            <person name="Rayko E."/>
            <person name="Salamov A."/>
            <person name="Vandepoele K."/>
            <person name="Beszteri B."/>
            <person name="Gruber A."/>
            <person name="Heijde M."/>
            <person name="Katinka M."/>
            <person name="Mock T."/>
            <person name="Valentin K."/>
            <person name="Verret F."/>
            <person name="Berges J.A."/>
            <person name="Brownlee C."/>
            <person name="Cadoret J.P."/>
            <person name="Chiovitti A."/>
            <person name="Choi C.J."/>
            <person name="Coesel S."/>
            <person name="De Martino A."/>
            <person name="Detter J.C."/>
            <person name="Durkin C."/>
            <person name="Falciatore A."/>
            <person name="Fournet J."/>
            <person name="Haruta M."/>
            <person name="Huysman M.J."/>
            <person name="Jenkins B.D."/>
            <person name="Jiroutova K."/>
            <person name="Jorgensen R.E."/>
            <person name="Joubert Y."/>
            <person name="Kaplan A."/>
            <person name="Kroger N."/>
            <person name="Kroth P.G."/>
            <person name="La Roche J."/>
            <person name="Lindquist E."/>
            <person name="Lommer M."/>
            <person name="Martin-Jezequel V."/>
            <person name="Lopez P.J."/>
            <person name="Lucas S."/>
            <person name="Mangogna M."/>
            <person name="McGinnis K."/>
            <person name="Medlin L.K."/>
            <person name="Montsant A."/>
            <person name="Oudot-Le Secq M.P."/>
            <person name="Napoli C."/>
            <person name="Obornik M."/>
            <person name="Parker M.S."/>
            <person name="Petit J.L."/>
            <person name="Porcel B.M."/>
            <person name="Poulsen N."/>
            <person name="Robison M."/>
            <person name="Rychlewski L."/>
            <person name="Rynearson T.A."/>
            <person name="Schmutz J."/>
            <person name="Shapiro H."/>
            <person name="Siaut M."/>
            <person name="Stanley M."/>
            <person name="Sussman M.R."/>
            <person name="Taylor A.R."/>
            <person name="Vardi A."/>
            <person name="von Dassow P."/>
            <person name="Vyverman W."/>
            <person name="Willis A."/>
            <person name="Wyrwicz L.S."/>
            <person name="Rokhsar D.S."/>
            <person name="Weissenbach J."/>
            <person name="Armbrust E.V."/>
            <person name="Green B.R."/>
            <person name="Van de Peer Y."/>
            <person name="Grigoriev I.V."/>
        </authorList>
    </citation>
    <scope>NUCLEOTIDE SEQUENCE [LARGE SCALE GENOMIC DNA]</scope>
    <source>
        <strain evidence="6 7">CCAP 1055/1</strain>
    </source>
</reference>
<reference evidence="7" key="2">
    <citation type="submission" date="2008-08" db="EMBL/GenBank/DDBJ databases">
        <authorList>
            <consortium name="Diatom Consortium"/>
            <person name="Grigoriev I."/>
            <person name="Grimwood J."/>
            <person name="Kuo A."/>
            <person name="Otillar R.P."/>
            <person name="Salamov A."/>
            <person name="Detter J.C."/>
            <person name="Lindquist E."/>
            <person name="Shapiro H."/>
            <person name="Lucas S."/>
            <person name="Glavina del Rio T."/>
            <person name="Pitluck S."/>
            <person name="Rokhsar D."/>
            <person name="Bowler C."/>
        </authorList>
    </citation>
    <scope>GENOME REANNOTATION</scope>
    <source>
        <strain evidence="7">CCAP 1055/1</strain>
    </source>
</reference>
<feature type="domain" description="Protein kinase" evidence="5">
    <location>
        <begin position="1"/>
        <end position="105"/>
    </location>
</feature>
<dbReference type="Proteomes" id="UP000000759">
    <property type="component" value="Chromosome 1"/>
</dbReference>
<evidence type="ECO:0000259" key="5">
    <source>
        <dbReference type="PROSITE" id="PS50011"/>
    </source>
</evidence>
<protein>
    <recommendedName>
        <fullName evidence="5">Protein kinase domain-containing protein</fullName>
    </recommendedName>
</protein>
<feature type="non-terminal residue" evidence="6">
    <location>
        <position position="1"/>
    </location>
</feature>
<evidence type="ECO:0000256" key="2">
    <source>
        <dbReference type="ARBA" id="ARBA00022741"/>
    </source>
</evidence>
<dbReference type="GO" id="GO:0005524">
    <property type="term" value="F:ATP binding"/>
    <property type="evidence" value="ECO:0007669"/>
    <property type="project" value="UniProtKB-KW"/>
</dbReference>
<dbReference type="SUPFAM" id="SSF56112">
    <property type="entry name" value="Protein kinase-like (PK-like)"/>
    <property type="match status" value="1"/>
</dbReference>
<dbReference type="KEGG" id="pti:PHATRDRAFT_8877"/>